<dbReference type="EMBL" id="CACRUU010000021">
    <property type="protein sequence ID" value="VYT78256.1"/>
    <property type="molecule type" value="Genomic_DNA"/>
</dbReference>
<dbReference type="AlphaFoldDB" id="A0A6N2ZJY9"/>
<evidence type="ECO:0008006" key="2">
    <source>
        <dbReference type="Google" id="ProtNLM"/>
    </source>
</evidence>
<evidence type="ECO:0000313" key="1">
    <source>
        <dbReference type="EMBL" id="VYT78256.1"/>
    </source>
</evidence>
<gene>
    <name evidence="1" type="ORF">RGLFYP36_03188</name>
</gene>
<proteinExistence type="predicted"/>
<organism evidence="1">
    <name type="scientific">Mediterraneibacter gnavus</name>
    <name type="common">Ruminococcus gnavus</name>
    <dbReference type="NCBI Taxonomy" id="33038"/>
    <lineage>
        <taxon>Bacteria</taxon>
        <taxon>Bacillati</taxon>
        <taxon>Bacillota</taxon>
        <taxon>Clostridia</taxon>
        <taxon>Lachnospirales</taxon>
        <taxon>Lachnospiraceae</taxon>
        <taxon>Mediterraneibacter</taxon>
    </lineage>
</organism>
<protein>
    <recommendedName>
        <fullName evidence="2">CopG family transcriptional regulator</fullName>
    </recommendedName>
</protein>
<sequence length="56" mass="6647">MSRMVVVTLPEDQVTQLEFLAKEESNRIGKEVTMTDLAERAVRQQIKRMKQKDRKR</sequence>
<name>A0A6N2ZJY9_MEDGN</name>
<reference evidence="1" key="1">
    <citation type="submission" date="2019-11" db="EMBL/GenBank/DDBJ databases">
        <authorList>
            <person name="Feng L."/>
        </authorList>
    </citation>
    <scope>NUCLEOTIDE SEQUENCE</scope>
    <source>
        <strain evidence="1">RgnavusLFYP36</strain>
    </source>
</reference>
<accession>A0A6N2ZJY9</accession>
<dbReference type="RefSeq" id="WP_009244264.1">
    <property type="nucleotide sequence ID" value="NZ_CABHNE010000054.1"/>
</dbReference>